<protein>
    <recommendedName>
        <fullName evidence="3">Lipoprotein</fullName>
    </recommendedName>
</protein>
<dbReference type="KEGG" id="pgin:FRZ67_22665"/>
<evidence type="ECO:0000313" key="2">
    <source>
        <dbReference type="Proteomes" id="UP000321533"/>
    </source>
</evidence>
<dbReference type="PROSITE" id="PS51257">
    <property type="entry name" value="PROKAR_LIPOPROTEIN"/>
    <property type="match status" value="1"/>
</dbReference>
<evidence type="ECO:0008006" key="3">
    <source>
        <dbReference type="Google" id="ProtNLM"/>
    </source>
</evidence>
<gene>
    <name evidence="1" type="ORF">FRZ67_22665</name>
</gene>
<dbReference type="AlphaFoldDB" id="A0A5B8VFV7"/>
<organism evidence="1 2">
    <name type="scientific">Panacibacter ginsenosidivorans</name>
    <dbReference type="NCBI Taxonomy" id="1813871"/>
    <lineage>
        <taxon>Bacteria</taxon>
        <taxon>Pseudomonadati</taxon>
        <taxon>Bacteroidota</taxon>
        <taxon>Chitinophagia</taxon>
        <taxon>Chitinophagales</taxon>
        <taxon>Chitinophagaceae</taxon>
        <taxon>Panacibacter</taxon>
    </lineage>
</organism>
<accession>A0A5B8VFV7</accession>
<dbReference type="EMBL" id="CP042435">
    <property type="protein sequence ID" value="QEC69961.1"/>
    <property type="molecule type" value="Genomic_DNA"/>
</dbReference>
<evidence type="ECO:0000313" key="1">
    <source>
        <dbReference type="EMBL" id="QEC69961.1"/>
    </source>
</evidence>
<name>A0A5B8VFV7_9BACT</name>
<proteinExistence type="predicted"/>
<reference evidence="1 2" key="1">
    <citation type="journal article" date="2016" name="Int. J. Syst. Evol. Microbiol.">
        <title>Panacibacter ginsenosidivorans gen. nov., sp. nov., with ginsenoside converting activity isolated from soil of a ginseng field.</title>
        <authorList>
            <person name="Siddiqi M.Z."/>
            <person name="Muhammad Shafi S."/>
            <person name="Choi K.D."/>
            <person name="Im W.T."/>
        </authorList>
    </citation>
    <scope>NUCLEOTIDE SEQUENCE [LARGE SCALE GENOMIC DNA]</scope>
    <source>
        <strain evidence="1 2">Gsoil1550</strain>
    </source>
</reference>
<dbReference type="Proteomes" id="UP000321533">
    <property type="component" value="Chromosome"/>
</dbReference>
<sequence length="76" mass="8365">MKKILTTLSAIAIFCACIKEKAIPPQQQNIKSESNSSLIVTSVKPVTNTSEDGDDIMALKKKVAKTKYSKQKPKKK</sequence>
<dbReference type="RefSeq" id="WP_147192837.1">
    <property type="nucleotide sequence ID" value="NZ_CP042435.1"/>
</dbReference>
<keyword evidence="2" id="KW-1185">Reference proteome</keyword>